<comment type="similarity">
    <text evidence="1">Belongs to the sulfotransferase 1 family.</text>
</comment>
<dbReference type="PANTHER" id="PTHR11783">
    <property type="entry name" value="SULFOTRANSFERASE SULT"/>
    <property type="match status" value="1"/>
</dbReference>
<sequence>MESPRHLKTHLPPSLLSPEIIDKSKVVYVARNPFDVAVSFYHHNKLILTIGFDGDFEKYWDMFEQDLNLYGPHLEHIKEAWELRDHPNFLFLFYEDILRDLPGNIKKISEFLNKSYTDEQIEGLANHLQIDNFRKKVFVTSEPRLKATINPEAQNFIRRGKIGGNEEFTEELKERAMKWFKANMADTDIQFPEFEI</sequence>
<dbReference type="GO" id="GO:0008146">
    <property type="term" value="F:sulfotransferase activity"/>
    <property type="evidence" value="ECO:0007669"/>
    <property type="project" value="InterPro"/>
</dbReference>
<accession>A0AAW1CYN1</accession>
<evidence type="ECO:0000256" key="2">
    <source>
        <dbReference type="ARBA" id="ARBA00022679"/>
    </source>
</evidence>
<reference evidence="4 5" key="1">
    <citation type="submission" date="2022-12" db="EMBL/GenBank/DDBJ databases">
        <title>Chromosome-level genome assembly of true bugs.</title>
        <authorList>
            <person name="Ma L."/>
            <person name="Li H."/>
        </authorList>
    </citation>
    <scope>NUCLEOTIDE SEQUENCE [LARGE SCALE GENOMIC DNA]</scope>
    <source>
        <strain evidence="4">Lab_2022b</strain>
    </source>
</reference>
<evidence type="ECO:0000313" key="5">
    <source>
        <dbReference type="Proteomes" id="UP001461498"/>
    </source>
</evidence>
<evidence type="ECO:0000313" key="4">
    <source>
        <dbReference type="EMBL" id="KAK9503916.1"/>
    </source>
</evidence>
<dbReference type="SUPFAM" id="SSF52540">
    <property type="entry name" value="P-loop containing nucleoside triphosphate hydrolases"/>
    <property type="match status" value="1"/>
</dbReference>
<dbReference type="Pfam" id="PF00685">
    <property type="entry name" value="Sulfotransfer_1"/>
    <property type="match status" value="1"/>
</dbReference>
<dbReference type="Proteomes" id="UP001461498">
    <property type="component" value="Unassembled WGS sequence"/>
</dbReference>
<keyword evidence="5" id="KW-1185">Reference proteome</keyword>
<dbReference type="InterPro" id="IPR027417">
    <property type="entry name" value="P-loop_NTPase"/>
</dbReference>
<gene>
    <name evidence="4" type="ORF">O3M35_010376</name>
</gene>
<feature type="domain" description="Sulfotransferase" evidence="3">
    <location>
        <begin position="1"/>
        <end position="187"/>
    </location>
</feature>
<name>A0AAW1CYN1_9HEMI</name>
<dbReference type="AlphaFoldDB" id="A0AAW1CYN1"/>
<dbReference type="InterPro" id="IPR000863">
    <property type="entry name" value="Sulfotransferase_dom"/>
</dbReference>
<organism evidence="4 5">
    <name type="scientific">Rhynocoris fuscipes</name>
    <dbReference type="NCBI Taxonomy" id="488301"/>
    <lineage>
        <taxon>Eukaryota</taxon>
        <taxon>Metazoa</taxon>
        <taxon>Ecdysozoa</taxon>
        <taxon>Arthropoda</taxon>
        <taxon>Hexapoda</taxon>
        <taxon>Insecta</taxon>
        <taxon>Pterygota</taxon>
        <taxon>Neoptera</taxon>
        <taxon>Paraneoptera</taxon>
        <taxon>Hemiptera</taxon>
        <taxon>Heteroptera</taxon>
        <taxon>Panheteroptera</taxon>
        <taxon>Cimicomorpha</taxon>
        <taxon>Reduviidae</taxon>
        <taxon>Harpactorinae</taxon>
        <taxon>Harpactorini</taxon>
        <taxon>Rhynocoris</taxon>
    </lineage>
</organism>
<proteinExistence type="inferred from homology"/>
<protein>
    <recommendedName>
        <fullName evidence="3">Sulfotransferase domain-containing protein</fullName>
    </recommendedName>
</protein>
<dbReference type="Gene3D" id="3.40.50.300">
    <property type="entry name" value="P-loop containing nucleotide triphosphate hydrolases"/>
    <property type="match status" value="1"/>
</dbReference>
<keyword evidence="2" id="KW-0808">Transferase</keyword>
<evidence type="ECO:0000259" key="3">
    <source>
        <dbReference type="Pfam" id="PF00685"/>
    </source>
</evidence>
<comment type="caution">
    <text evidence="4">The sequence shown here is derived from an EMBL/GenBank/DDBJ whole genome shotgun (WGS) entry which is preliminary data.</text>
</comment>
<evidence type="ECO:0000256" key="1">
    <source>
        <dbReference type="ARBA" id="ARBA00005771"/>
    </source>
</evidence>
<dbReference type="EMBL" id="JAPXFL010000007">
    <property type="protein sequence ID" value="KAK9503916.1"/>
    <property type="molecule type" value="Genomic_DNA"/>
</dbReference>